<evidence type="ECO:0000313" key="1">
    <source>
        <dbReference type="EMBL" id="KAK3266522.1"/>
    </source>
</evidence>
<dbReference type="EMBL" id="LGRX02013006">
    <property type="protein sequence ID" value="KAK3266522.1"/>
    <property type="molecule type" value="Genomic_DNA"/>
</dbReference>
<protein>
    <submittedName>
        <fullName evidence="1">Uncharacterized protein</fullName>
    </submittedName>
</protein>
<evidence type="ECO:0000313" key="2">
    <source>
        <dbReference type="Proteomes" id="UP001190700"/>
    </source>
</evidence>
<name>A0AAE0KZM6_9CHLO</name>
<dbReference type="AlphaFoldDB" id="A0AAE0KZM6"/>
<sequence>MARGGRQFRGDAMDYSRGEVEVEARASTSVRPRGVTEGCDAAAAGVAGRGEGEAAGERGLDESDEKISRFARFFGAETGYEQVETGGGLPMAEPVVCKKSCEDGDAEETKETGETGRLVLQLRPPGRFSRAGNPPGLPEVHAVRPARGPASMFSDAVRMERLSESFLQVRTRDGGGFAFATGCGGSQRNQKTAGRFRSTTAMGCTSFLSQGYFICRTVRQNCNYTVRHK</sequence>
<organism evidence="1 2">
    <name type="scientific">Cymbomonas tetramitiformis</name>
    <dbReference type="NCBI Taxonomy" id="36881"/>
    <lineage>
        <taxon>Eukaryota</taxon>
        <taxon>Viridiplantae</taxon>
        <taxon>Chlorophyta</taxon>
        <taxon>Pyramimonadophyceae</taxon>
        <taxon>Pyramimonadales</taxon>
        <taxon>Pyramimonadaceae</taxon>
        <taxon>Cymbomonas</taxon>
    </lineage>
</organism>
<dbReference type="Proteomes" id="UP001190700">
    <property type="component" value="Unassembled WGS sequence"/>
</dbReference>
<reference evidence="1 2" key="1">
    <citation type="journal article" date="2015" name="Genome Biol. Evol.">
        <title>Comparative Genomics of a Bacterivorous Green Alga Reveals Evolutionary Causalities and Consequences of Phago-Mixotrophic Mode of Nutrition.</title>
        <authorList>
            <person name="Burns J.A."/>
            <person name="Paasch A."/>
            <person name="Narechania A."/>
            <person name="Kim E."/>
        </authorList>
    </citation>
    <scope>NUCLEOTIDE SEQUENCE [LARGE SCALE GENOMIC DNA]</scope>
    <source>
        <strain evidence="1 2">PLY_AMNH</strain>
    </source>
</reference>
<keyword evidence="2" id="KW-1185">Reference proteome</keyword>
<accession>A0AAE0KZM6</accession>
<comment type="caution">
    <text evidence="1">The sequence shown here is derived from an EMBL/GenBank/DDBJ whole genome shotgun (WGS) entry which is preliminary data.</text>
</comment>
<gene>
    <name evidence="1" type="ORF">CYMTET_24862</name>
</gene>
<proteinExistence type="predicted"/>